<gene>
    <name evidence="1" type="ORF">TRIUR3_21499</name>
</gene>
<dbReference type="EMBL" id="KD064018">
    <property type="protein sequence ID" value="EMS63878.1"/>
    <property type="molecule type" value="Genomic_DNA"/>
</dbReference>
<dbReference type="AlphaFoldDB" id="M7ZKW0"/>
<protein>
    <submittedName>
        <fullName evidence="1">Uncharacterized protein</fullName>
    </submittedName>
</protein>
<proteinExistence type="predicted"/>
<evidence type="ECO:0000313" key="1">
    <source>
        <dbReference type="EMBL" id="EMS63878.1"/>
    </source>
</evidence>
<organism evidence="1">
    <name type="scientific">Triticum urartu</name>
    <name type="common">Red wild einkorn</name>
    <name type="synonym">Crithodium urartu</name>
    <dbReference type="NCBI Taxonomy" id="4572"/>
    <lineage>
        <taxon>Eukaryota</taxon>
        <taxon>Viridiplantae</taxon>
        <taxon>Streptophyta</taxon>
        <taxon>Embryophyta</taxon>
        <taxon>Tracheophyta</taxon>
        <taxon>Spermatophyta</taxon>
        <taxon>Magnoliopsida</taxon>
        <taxon>Liliopsida</taxon>
        <taxon>Poales</taxon>
        <taxon>Poaceae</taxon>
        <taxon>BOP clade</taxon>
        <taxon>Pooideae</taxon>
        <taxon>Triticodae</taxon>
        <taxon>Triticeae</taxon>
        <taxon>Triticinae</taxon>
        <taxon>Triticum</taxon>
    </lineage>
</organism>
<accession>M7ZKW0</accession>
<reference evidence="1" key="1">
    <citation type="journal article" date="2013" name="Nature">
        <title>Draft genome of the wheat A-genome progenitor Triticum urartu.</title>
        <authorList>
            <person name="Ling H.Q."/>
            <person name="Zhao S."/>
            <person name="Liu D."/>
            <person name="Wang J."/>
            <person name="Sun H."/>
            <person name="Zhang C."/>
            <person name="Fan H."/>
            <person name="Li D."/>
            <person name="Dong L."/>
            <person name="Tao Y."/>
            <person name="Gao C."/>
            <person name="Wu H."/>
            <person name="Li Y."/>
            <person name="Cui Y."/>
            <person name="Guo X."/>
            <person name="Zheng S."/>
            <person name="Wang B."/>
            <person name="Yu K."/>
            <person name="Liang Q."/>
            <person name="Yang W."/>
            <person name="Lou X."/>
            <person name="Chen J."/>
            <person name="Feng M."/>
            <person name="Jian J."/>
            <person name="Zhang X."/>
            <person name="Luo G."/>
            <person name="Jiang Y."/>
            <person name="Liu J."/>
            <person name="Wang Z."/>
            <person name="Sha Y."/>
            <person name="Zhang B."/>
            <person name="Wu H."/>
            <person name="Tang D."/>
            <person name="Shen Q."/>
            <person name="Xue P."/>
            <person name="Zou S."/>
            <person name="Wang X."/>
            <person name="Liu X."/>
            <person name="Wang F."/>
            <person name="Yang Y."/>
            <person name="An X."/>
            <person name="Dong Z."/>
            <person name="Zhang K."/>
            <person name="Zhang X."/>
            <person name="Luo M.C."/>
            <person name="Dvorak J."/>
            <person name="Tong Y."/>
            <person name="Wang J."/>
            <person name="Yang H."/>
            <person name="Li Z."/>
            <person name="Wang D."/>
            <person name="Zhang A."/>
            <person name="Wang J."/>
        </authorList>
    </citation>
    <scope>NUCLEOTIDE SEQUENCE</scope>
</reference>
<sequence length="84" mass="9115">MASLCSFVAAVRLPLASCQWGPTTTALRPFTAVTSGRSTSQPQDVHRPRIFGSSSKDMKRLLGEHGCILPLVRMMDAKSAVRAR</sequence>
<name>M7ZKW0_TRIUA</name>